<evidence type="ECO:0008006" key="3">
    <source>
        <dbReference type="Google" id="ProtNLM"/>
    </source>
</evidence>
<dbReference type="EMBL" id="SPQQ01000001">
    <property type="protein sequence ID" value="TGE39918.1"/>
    <property type="molecule type" value="Genomic_DNA"/>
</dbReference>
<organism evidence="1 2">
    <name type="scientific">Desulfosporosinus fructosivorans</name>
    <dbReference type="NCBI Taxonomy" id="2018669"/>
    <lineage>
        <taxon>Bacteria</taxon>
        <taxon>Bacillati</taxon>
        <taxon>Bacillota</taxon>
        <taxon>Clostridia</taxon>
        <taxon>Eubacteriales</taxon>
        <taxon>Desulfitobacteriaceae</taxon>
        <taxon>Desulfosporosinus</taxon>
    </lineage>
</organism>
<reference evidence="1 2" key="1">
    <citation type="submission" date="2019-03" db="EMBL/GenBank/DDBJ databases">
        <title>Draft Genome Sequence of Desulfosporosinus fructosivorans Strain 63.6F, Isolated from Marine Sediment in the Baltic Sea.</title>
        <authorList>
            <person name="Hausmann B."/>
            <person name="Vandieken V."/>
            <person name="Pjevac P."/>
            <person name="Schreck K."/>
            <person name="Herbold C.W."/>
            <person name="Loy A."/>
        </authorList>
    </citation>
    <scope>NUCLEOTIDE SEQUENCE [LARGE SCALE GENOMIC DNA]</scope>
    <source>
        <strain evidence="1 2">63.6F</strain>
    </source>
</reference>
<dbReference type="OrthoDB" id="9795531at2"/>
<accession>A0A4Z0RAN5</accession>
<name>A0A4Z0RAN5_9FIRM</name>
<evidence type="ECO:0000313" key="1">
    <source>
        <dbReference type="EMBL" id="TGE39918.1"/>
    </source>
</evidence>
<dbReference type="Proteomes" id="UP000298460">
    <property type="component" value="Unassembled WGS sequence"/>
</dbReference>
<dbReference type="SUPFAM" id="SSF52833">
    <property type="entry name" value="Thioredoxin-like"/>
    <property type="match status" value="1"/>
</dbReference>
<dbReference type="RefSeq" id="WP_135544853.1">
    <property type="nucleotide sequence ID" value="NZ_SPQQ01000001.1"/>
</dbReference>
<dbReference type="InterPro" id="IPR036249">
    <property type="entry name" value="Thioredoxin-like_sf"/>
</dbReference>
<protein>
    <recommendedName>
        <fullName evidence="3">Glutaredoxin</fullName>
    </recommendedName>
</protein>
<dbReference type="Gene3D" id="3.40.30.10">
    <property type="entry name" value="Glutaredoxin"/>
    <property type="match status" value="1"/>
</dbReference>
<evidence type="ECO:0000313" key="2">
    <source>
        <dbReference type="Proteomes" id="UP000298460"/>
    </source>
</evidence>
<proteinExistence type="predicted"/>
<keyword evidence="2" id="KW-1185">Reference proteome</keyword>
<gene>
    <name evidence="1" type="ORF">E4K67_02755</name>
</gene>
<sequence length="281" mass="31317">MSCVLFTATGCTRCKIVKSFMVNKGIPFEEKDMKTDGKEDFKKFYSANRGLITRGKDGVEFPILTDGEVIRQGIGASIAYLSAGKRLDGFFCVGTLHKEWVDGIHPCSGNPENAAELLEVLRFLKKNAMKLQVETTGINSDILKHILEEGLADKVVMNVVGPTVLYSKILRKPLVESDILKSIPLVAQFPCYQFQTTIAPIIRQEGDVSEISYLTPAEIGETAKLIEEGTGSKNNPYLIRMFRPAEAKDERLKSIEPLVSLFPYRTAARAYQVLTEIEKLY</sequence>
<comment type="caution">
    <text evidence="1">The sequence shown here is derived from an EMBL/GenBank/DDBJ whole genome shotgun (WGS) entry which is preliminary data.</text>
</comment>
<dbReference type="AlphaFoldDB" id="A0A4Z0RAN5"/>